<accession>A0A132N7C1</accession>
<sequence length="60" mass="6136">MIGAGGVLNPPGGLSGRIRHAAPSRRSVAGRKDGASVREARGGDRAGKPEKTRGRTGRDT</sequence>
<evidence type="ECO:0000313" key="2">
    <source>
        <dbReference type="EMBL" id="OAR04322.1"/>
    </source>
</evidence>
<feature type="compositionally biased region" description="Basic and acidic residues" evidence="1">
    <location>
        <begin position="30"/>
        <end position="60"/>
    </location>
</feature>
<protein>
    <submittedName>
        <fullName evidence="2">Uncharacterized protein</fullName>
    </submittedName>
</protein>
<evidence type="ECO:0000256" key="1">
    <source>
        <dbReference type="SAM" id="MobiDB-lite"/>
    </source>
</evidence>
<dbReference type="STRING" id="1484.SA87_05140"/>
<name>A0A132N7C1_HYDSH</name>
<dbReference type="Proteomes" id="UP000243024">
    <property type="component" value="Unassembled WGS sequence"/>
</dbReference>
<comment type="caution">
    <text evidence="2">The sequence shown here is derived from an EMBL/GenBank/DDBJ whole genome shotgun (WGS) entry which is preliminary data.</text>
</comment>
<gene>
    <name evidence="2" type="ORF">SA87_05140</name>
</gene>
<dbReference type="EMBL" id="JXBB01000020">
    <property type="protein sequence ID" value="OAR04322.1"/>
    <property type="molecule type" value="Genomic_DNA"/>
</dbReference>
<organism evidence="2 3">
    <name type="scientific">Hydrogenibacillus schlegelii</name>
    <name type="common">Bacillus schlegelii</name>
    <dbReference type="NCBI Taxonomy" id="1484"/>
    <lineage>
        <taxon>Bacteria</taxon>
        <taxon>Bacillati</taxon>
        <taxon>Bacillota</taxon>
        <taxon>Bacilli</taxon>
        <taxon>Bacillales</taxon>
        <taxon>Bacillales Family X. Incertae Sedis</taxon>
        <taxon>Hydrogenibacillus</taxon>
    </lineage>
</organism>
<dbReference type="AlphaFoldDB" id="A0A132N7C1"/>
<keyword evidence="3" id="KW-1185">Reference proteome</keyword>
<evidence type="ECO:0000313" key="3">
    <source>
        <dbReference type="Proteomes" id="UP000243024"/>
    </source>
</evidence>
<proteinExistence type="predicted"/>
<reference evidence="2 3" key="1">
    <citation type="submission" date="2015-09" db="EMBL/GenBank/DDBJ databases">
        <title>Draft genome sequence of Hydrogenibacillus schlegelii DSM 2000.</title>
        <authorList>
            <person name="Hemp J."/>
        </authorList>
    </citation>
    <scope>NUCLEOTIDE SEQUENCE [LARGE SCALE GENOMIC DNA]</scope>
    <source>
        <strain evidence="2 3">MA 48</strain>
    </source>
</reference>
<feature type="region of interest" description="Disordered" evidence="1">
    <location>
        <begin position="1"/>
        <end position="60"/>
    </location>
</feature>